<dbReference type="InterPro" id="IPR036388">
    <property type="entry name" value="WH-like_DNA-bd_sf"/>
</dbReference>
<dbReference type="Gene3D" id="1.10.10.10">
    <property type="entry name" value="Winged helix-like DNA-binding domain superfamily/Winged helix DNA-binding domain"/>
    <property type="match status" value="1"/>
</dbReference>
<proteinExistence type="predicted"/>
<evidence type="ECO:0000313" key="2">
    <source>
        <dbReference type="EMBL" id="KAF5840312.1"/>
    </source>
</evidence>
<name>A0ABQ7H0C6_DUNSA</name>
<feature type="domain" description="SWIRM" evidence="1">
    <location>
        <begin position="1"/>
        <end position="79"/>
    </location>
</feature>
<dbReference type="InterPro" id="IPR009057">
    <property type="entry name" value="Homeodomain-like_sf"/>
</dbReference>
<organism evidence="2 3">
    <name type="scientific">Dunaliella salina</name>
    <name type="common">Green alga</name>
    <name type="synonym">Protococcus salinus</name>
    <dbReference type="NCBI Taxonomy" id="3046"/>
    <lineage>
        <taxon>Eukaryota</taxon>
        <taxon>Viridiplantae</taxon>
        <taxon>Chlorophyta</taxon>
        <taxon>core chlorophytes</taxon>
        <taxon>Chlorophyceae</taxon>
        <taxon>CS clade</taxon>
        <taxon>Chlamydomonadales</taxon>
        <taxon>Dunaliellaceae</taxon>
        <taxon>Dunaliella</taxon>
    </lineage>
</organism>
<evidence type="ECO:0000259" key="1">
    <source>
        <dbReference type="PROSITE" id="PS50934"/>
    </source>
</evidence>
<dbReference type="InterPro" id="IPR007526">
    <property type="entry name" value="SWIRM"/>
</dbReference>
<dbReference type="SUPFAM" id="SSF46689">
    <property type="entry name" value="Homeodomain-like"/>
    <property type="match status" value="1"/>
</dbReference>
<sequence>MAMTVTKEEERNFSRRLDAYVRARDFILGRWRAASTEYLTKKCLDEVPEEERPLHKEAYDFLLAHGAINFGSVQPPASSSGMTAL</sequence>
<dbReference type="PROSITE" id="PS50934">
    <property type="entry name" value="SWIRM"/>
    <property type="match status" value="1"/>
</dbReference>
<gene>
    <name evidence="2" type="ORF">DUNSADRAFT_17156</name>
</gene>
<dbReference type="Pfam" id="PF04433">
    <property type="entry name" value="SWIRM"/>
    <property type="match status" value="1"/>
</dbReference>
<comment type="caution">
    <text evidence="2">The sequence shown here is derived from an EMBL/GenBank/DDBJ whole genome shotgun (WGS) entry which is preliminary data.</text>
</comment>
<dbReference type="EMBL" id="MU069517">
    <property type="protein sequence ID" value="KAF5840312.1"/>
    <property type="molecule type" value="Genomic_DNA"/>
</dbReference>
<keyword evidence="3" id="KW-1185">Reference proteome</keyword>
<accession>A0ABQ7H0C6</accession>
<protein>
    <recommendedName>
        <fullName evidence="1">SWIRM domain-containing protein</fullName>
    </recommendedName>
</protein>
<dbReference type="Proteomes" id="UP000815325">
    <property type="component" value="Unassembled WGS sequence"/>
</dbReference>
<evidence type="ECO:0000313" key="3">
    <source>
        <dbReference type="Proteomes" id="UP000815325"/>
    </source>
</evidence>
<reference evidence="2" key="1">
    <citation type="submission" date="2017-08" db="EMBL/GenBank/DDBJ databases">
        <authorList>
            <person name="Polle J.E."/>
            <person name="Barry K."/>
            <person name="Cushman J."/>
            <person name="Schmutz J."/>
            <person name="Tran D."/>
            <person name="Hathwaick L.T."/>
            <person name="Yim W.C."/>
            <person name="Jenkins J."/>
            <person name="Mckie-Krisberg Z.M."/>
            <person name="Prochnik S."/>
            <person name="Lindquist E."/>
            <person name="Dockter R.B."/>
            <person name="Adam C."/>
            <person name="Molina H."/>
            <person name="Bunkerborg J."/>
            <person name="Jin E."/>
            <person name="Buchheim M."/>
            <person name="Magnuson J."/>
        </authorList>
    </citation>
    <scope>NUCLEOTIDE SEQUENCE</scope>
    <source>
        <strain evidence="2">CCAP 19/18</strain>
    </source>
</reference>